<gene>
    <name evidence="2" type="ORF">JCM19231_3550</name>
</gene>
<protein>
    <submittedName>
        <fullName evidence="2">Arginine/ornithine antiporter arcD</fullName>
    </submittedName>
</protein>
<keyword evidence="3" id="KW-1185">Reference proteome</keyword>
<comment type="caution">
    <text evidence="2">The sequence shown here is derived from an EMBL/GenBank/DDBJ whole genome shotgun (WGS) entry which is preliminary data.</text>
</comment>
<evidence type="ECO:0000313" key="3">
    <source>
        <dbReference type="Proteomes" id="UP000031671"/>
    </source>
</evidence>
<accession>A0A0B8NGZ5</accession>
<feature type="transmembrane region" description="Helical" evidence="1">
    <location>
        <begin position="12"/>
        <end position="31"/>
    </location>
</feature>
<evidence type="ECO:0000256" key="1">
    <source>
        <dbReference type="SAM" id="Phobius"/>
    </source>
</evidence>
<keyword evidence="1" id="KW-1133">Transmembrane helix</keyword>
<dbReference type="AlphaFoldDB" id="A0A0B8NGZ5"/>
<reference evidence="2 3" key="2">
    <citation type="submission" date="2015-01" db="EMBL/GenBank/DDBJ databases">
        <authorList>
            <consortium name="NBRP consortium"/>
            <person name="Sawabe T."/>
            <person name="Meirelles P."/>
            <person name="Feng G."/>
            <person name="Sayaka M."/>
            <person name="Hattori M."/>
            <person name="Ohkuma M."/>
        </authorList>
    </citation>
    <scope>NUCLEOTIDE SEQUENCE [LARGE SCALE GENOMIC DNA]</scope>
    <source>
        <strain evidence="3">JCM 19231</strain>
    </source>
</reference>
<keyword evidence="1" id="KW-0472">Membrane</keyword>
<reference evidence="2 3" key="1">
    <citation type="submission" date="2015-01" db="EMBL/GenBank/DDBJ databases">
        <title>Vibrio sp. C1 JCM 19231 whole genome shotgun sequence.</title>
        <authorList>
            <person name="Sawabe T."/>
            <person name="Meirelles P."/>
            <person name="Feng G."/>
            <person name="Sayaka M."/>
            <person name="Hattori M."/>
            <person name="Ohkuma M."/>
        </authorList>
    </citation>
    <scope>NUCLEOTIDE SEQUENCE [LARGE SCALE GENOMIC DNA]</scope>
    <source>
        <strain evidence="3">JCM 19231</strain>
    </source>
</reference>
<dbReference type="EMBL" id="BBRZ01000001">
    <property type="protein sequence ID" value="GAM54030.1"/>
    <property type="molecule type" value="Genomic_DNA"/>
</dbReference>
<evidence type="ECO:0000313" key="2">
    <source>
        <dbReference type="EMBL" id="GAM54030.1"/>
    </source>
</evidence>
<proteinExistence type="predicted"/>
<sequence length="68" mass="7634">MSTKTSRFKLPTVYTILFLIIALVAAMTWVIPAGKYDYKTADTGQLIKLQMLPTIPVANVYYRSGVIH</sequence>
<organism evidence="2 3">
    <name type="scientific">Vibrio ishigakensis</name>
    <dbReference type="NCBI Taxonomy" id="1481914"/>
    <lineage>
        <taxon>Bacteria</taxon>
        <taxon>Pseudomonadati</taxon>
        <taxon>Pseudomonadota</taxon>
        <taxon>Gammaproteobacteria</taxon>
        <taxon>Vibrionales</taxon>
        <taxon>Vibrionaceae</taxon>
        <taxon>Vibrio</taxon>
    </lineage>
</organism>
<name>A0A0B8NGZ5_9VIBR</name>
<keyword evidence="1" id="KW-0812">Transmembrane</keyword>
<dbReference type="Proteomes" id="UP000031671">
    <property type="component" value="Unassembled WGS sequence"/>
</dbReference>